<protein>
    <submittedName>
        <fullName evidence="6">3-(3-hydroxy-phenyl)propionate/3-hydroxycinnamic acid hydroxylase</fullName>
    </submittedName>
</protein>
<feature type="domain" description="FAD-binding" evidence="5">
    <location>
        <begin position="11"/>
        <end position="343"/>
    </location>
</feature>
<dbReference type="Pfam" id="PF01494">
    <property type="entry name" value="FAD_binding_3"/>
    <property type="match status" value="1"/>
</dbReference>
<evidence type="ECO:0000256" key="3">
    <source>
        <dbReference type="ARBA" id="ARBA00022630"/>
    </source>
</evidence>
<name>A0ABQ4UUF0_9HYPH</name>
<keyword evidence="4" id="KW-0274">FAD</keyword>
<keyword evidence="3" id="KW-0285">Flavoprotein</keyword>
<evidence type="ECO:0000259" key="5">
    <source>
        <dbReference type="Pfam" id="PF01494"/>
    </source>
</evidence>
<keyword evidence="7" id="KW-1185">Reference proteome</keyword>
<evidence type="ECO:0000256" key="1">
    <source>
        <dbReference type="ARBA" id="ARBA00001974"/>
    </source>
</evidence>
<evidence type="ECO:0000313" key="7">
    <source>
        <dbReference type="Proteomes" id="UP001055093"/>
    </source>
</evidence>
<dbReference type="InterPro" id="IPR002938">
    <property type="entry name" value="FAD-bd"/>
</dbReference>
<comment type="caution">
    <text evidence="6">The sequence shown here is derived from an EMBL/GenBank/DDBJ whole genome shotgun (WGS) entry which is preliminary data.</text>
</comment>
<comment type="cofactor">
    <cofactor evidence="1">
        <name>FAD</name>
        <dbReference type="ChEBI" id="CHEBI:57692"/>
    </cofactor>
</comment>
<dbReference type="PRINTS" id="PR00420">
    <property type="entry name" value="RNGMNOXGNASE"/>
</dbReference>
<dbReference type="Gene3D" id="3.30.70.2450">
    <property type="match status" value="1"/>
</dbReference>
<evidence type="ECO:0000256" key="2">
    <source>
        <dbReference type="ARBA" id="ARBA00007801"/>
    </source>
</evidence>
<dbReference type="Gene3D" id="3.40.30.120">
    <property type="match status" value="1"/>
</dbReference>
<comment type="similarity">
    <text evidence="2">Belongs to the PheA/TfdB FAD monooxygenase family.</text>
</comment>
<dbReference type="InterPro" id="IPR036188">
    <property type="entry name" value="FAD/NAD-bd_sf"/>
</dbReference>
<dbReference type="PANTHER" id="PTHR43004:SF19">
    <property type="entry name" value="BINDING MONOOXYGENASE, PUTATIVE (JCVI)-RELATED"/>
    <property type="match status" value="1"/>
</dbReference>
<dbReference type="InterPro" id="IPR050641">
    <property type="entry name" value="RIFMO-like"/>
</dbReference>
<dbReference type="InterPro" id="IPR036249">
    <property type="entry name" value="Thioredoxin-like_sf"/>
</dbReference>
<reference evidence="6" key="1">
    <citation type="journal article" date="2021" name="Front. Microbiol.">
        <title>Comprehensive Comparative Genomics and Phenotyping of Methylobacterium Species.</title>
        <authorList>
            <person name="Alessa O."/>
            <person name="Ogura Y."/>
            <person name="Fujitani Y."/>
            <person name="Takami H."/>
            <person name="Hayashi T."/>
            <person name="Sahin N."/>
            <person name="Tani A."/>
        </authorList>
    </citation>
    <scope>NUCLEOTIDE SEQUENCE</scope>
    <source>
        <strain evidence="6">DSM 14458</strain>
    </source>
</reference>
<dbReference type="EMBL" id="BPRE01000006">
    <property type="protein sequence ID" value="GJE75635.1"/>
    <property type="molecule type" value="Genomic_DNA"/>
</dbReference>
<dbReference type="Pfam" id="PF21274">
    <property type="entry name" value="Rng_hyd_C"/>
    <property type="match status" value="1"/>
</dbReference>
<dbReference type="SUPFAM" id="SSF51905">
    <property type="entry name" value="FAD/NAD(P)-binding domain"/>
    <property type="match status" value="1"/>
</dbReference>
<reference evidence="6" key="2">
    <citation type="submission" date="2021-08" db="EMBL/GenBank/DDBJ databases">
        <authorList>
            <person name="Tani A."/>
            <person name="Ola A."/>
            <person name="Ogura Y."/>
            <person name="Katsura K."/>
            <person name="Hayashi T."/>
        </authorList>
    </citation>
    <scope>NUCLEOTIDE SEQUENCE</scope>
    <source>
        <strain evidence="6">DSM 14458</strain>
    </source>
</reference>
<dbReference type="Gene3D" id="3.50.50.60">
    <property type="entry name" value="FAD/NAD(P)-binding domain"/>
    <property type="match status" value="1"/>
</dbReference>
<dbReference type="Proteomes" id="UP001055093">
    <property type="component" value="Unassembled WGS sequence"/>
</dbReference>
<dbReference type="PROSITE" id="PS51257">
    <property type="entry name" value="PROKAR_LIPOPROTEIN"/>
    <property type="match status" value="1"/>
</dbReference>
<sequence>MSRKAASESYDADVIVVGAGPVGLTTGCALRHHGVDCLILEKRTEVRAYSRANNLWARPQELLASIGLRDALAERAYPIRLVNFSMNGTPTIPIRIDDVDSPYPQVLYSGQDVIETTLIETYAERGGRLERGGKVVVLAQDAGGVSVTVRRGNDGPEQRLRCRYLVAADGAKGTVRPQLGLDFEPERFEGRMNRQVDAKLSWRRSLEPDQLWFFYYERGFCGVMPVWGGYHRLFFLADDADVPDRDPTLDEIQAVAREVTGDATLTLTDPQWLTHSRFQYGVSPAYSQGRVFLAGDAGHLSLPIGGQGMNAGLHDAVEIAWRLAATLRGEAAPVLLESYDAERGGEHARLSAQQAKGFRRTVYRGPVTDAALGLATKVMPGIGALLQGTDDLQQLSVSYPKSPLNEDHLSGVSRVLRRGPGPGERAPEAEVTHDGRTTSLFPFLYNPDERTTGWALLCFDGRSPEAGASLRAAIAAVAPWDSVRPRLVLAGPVVEAAGTPVLSDLDGKAHGAYGLDGQPALVLVRPDGHIAFRDTAEDPDRLAAYCRRVFSDEAEARI</sequence>
<dbReference type="SUPFAM" id="SSF52833">
    <property type="entry name" value="Thioredoxin-like"/>
    <property type="match status" value="1"/>
</dbReference>
<dbReference type="RefSeq" id="WP_137827623.1">
    <property type="nucleotide sequence ID" value="NZ_BPRE01000006.1"/>
</dbReference>
<accession>A0ABQ4UUF0</accession>
<evidence type="ECO:0000313" key="6">
    <source>
        <dbReference type="EMBL" id="GJE75635.1"/>
    </source>
</evidence>
<gene>
    <name evidence="6" type="primary">mhpA</name>
    <name evidence="6" type="ORF">BGCPKDLD_2220</name>
</gene>
<evidence type="ECO:0000256" key="4">
    <source>
        <dbReference type="ARBA" id="ARBA00022827"/>
    </source>
</evidence>
<dbReference type="PANTHER" id="PTHR43004">
    <property type="entry name" value="TRK SYSTEM POTASSIUM UPTAKE PROTEIN"/>
    <property type="match status" value="1"/>
</dbReference>
<proteinExistence type="inferred from homology"/>
<organism evidence="6 7">
    <name type="scientific">Methylorubrum suomiense</name>
    <dbReference type="NCBI Taxonomy" id="144191"/>
    <lineage>
        <taxon>Bacteria</taxon>
        <taxon>Pseudomonadati</taxon>
        <taxon>Pseudomonadota</taxon>
        <taxon>Alphaproteobacteria</taxon>
        <taxon>Hyphomicrobiales</taxon>
        <taxon>Methylobacteriaceae</taxon>
        <taxon>Methylorubrum</taxon>
    </lineage>
</organism>